<comment type="caution">
    <text evidence="2">The sequence shown here is derived from an EMBL/GenBank/DDBJ whole genome shotgun (WGS) entry which is preliminary data.</text>
</comment>
<keyword evidence="1" id="KW-0732">Signal</keyword>
<sequence>MVYRGSLNTVSQPFKLAIMVILVLTVLRIEAAPILGASLNKKTECNPFADVAFRIVMRTCEKSCLHDPHVKALLTTVPAGKNCR</sequence>
<evidence type="ECO:0000313" key="3">
    <source>
        <dbReference type="Proteomes" id="UP001430953"/>
    </source>
</evidence>
<dbReference type="AlphaFoldDB" id="A0AAW2H459"/>
<gene>
    <name evidence="2" type="ORF">PUN28_001279</name>
</gene>
<keyword evidence="3" id="KW-1185">Reference proteome</keyword>
<proteinExistence type="predicted"/>
<dbReference type="Proteomes" id="UP001430953">
    <property type="component" value="Unassembled WGS sequence"/>
</dbReference>
<evidence type="ECO:0000256" key="1">
    <source>
        <dbReference type="SAM" id="SignalP"/>
    </source>
</evidence>
<organism evidence="2 3">
    <name type="scientific">Cardiocondyla obscurior</name>
    <dbReference type="NCBI Taxonomy" id="286306"/>
    <lineage>
        <taxon>Eukaryota</taxon>
        <taxon>Metazoa</taxon>
        <taxon>Ecdysozoa</taxon>
        <taxon>Arthropoda</taxon>
        <taxon>Hexapoda</taxon>
        <taxon>Insecta</taxon>
        <taxon>Pterygota</taxon>
        <taxon>Neoptera</taxon>
        <taxon>Endopterygota</taxon>
        <taxon>Hymenoptera</taxon>
        <taxon>Apocrita</taxon>
        <taxon>Aculeata</taxon>
        <taxon>Formicoidea</taxon>
        <taxon>Formicidae</taxon>
        <taxon>Myrmicinae</taxon>
        <taxon>Cardiocondyla</taxon>
    </lineage>
</organism>
<dbReference type="EMBL" id="JADYXP020000001">
    <property type="protein sequence ID" value="KAL0134378.1"/>
    <property type="molecule type" value="Genomic_DNA"/>
</dbReference>
<protein>
    <submittedName>
        <fullName evidence="2">Uncharacterized protein</fullName>
    </submittedName>
</protein>
<accession>A0AAW2H459</accession>
<feature type="chain" id="PRO_5043576303" evidence="1">
    <location>
        <begin position="32"/>
        <end position="84"/>
    </location>
</feature>
<reference evidence="2 3" key="1">
    <citation type="submission" date="2023-03" db="EMBL/GenBank/DDBJ databases">
        <title>High recombination rates correlate with genetic variation in Cardiocondyla obscurior ants.</title>
        <authorList>
            <person name="Errbii M."/>
        </authorList>
    </citation>
    <scope>NUCLEOTIDE SEQUENCE [LARGE SCALE GENOMIC DNA]</scope>
    <source>
        <strain evidence="2">Alpha-2009</strain>
        <tissue evidence="2">Whole body</tissue>
    </source>
</reference>
<evidence type="ECO:0000313" key="2">
    <source>
        <dbReference type="EMBL" id="KAL0134378.1"/>
    </source>
</evidence>
<feature type="signal peptide" evidence="1">
    <location>
        <begin position="1"/>
        <end position="31"/>
    </location>
</feature>
<name>A0AAW2H459_9HYME</name>